<reference evidence="8 11" key="1">
    <citation type="journal article" date="2017" name="Elife">
        <title>Extensive horizontal gene transfer in cheese-associated bacteria.</title>
        <authorList>
            <person name="Bonham K.S."/>
            <person name="Wolfe B.E."/>
            <person name="Dutton R.J."/>
        </authorList>
    </citation>
    <scope>NUCLEOTIDE SEQUENCE [LARGE SCALE GENOMIC DNA]</scope>
    <source>
        <strain evidence="8 11">738_8</strain>
    </source>
</reference>
<dbReference type="GO" id="GO:0046677">
    <property type="term" value="P:response to antibiotic"/>
    <property type="evidence" value="ECO:0007669"/>
    <property type="project" value="UniProtKB-KW"/>
</dbReference>
<reference evidence="9 12" key="2">
    <citation type="submission" date="2017-03" db="EMBL/GenBank/DDBJ databases">
        <authorList>
            <person name="Afonso C.L."/>
            <person name="Miller P.J."/>
            <person name="Scott M.A."/>
            <person name="Spackman E."/>
            <person name="Goraichik I."/>
            <person name="Dimitrov K.M."/>
            <person name="Suarez D.L."/>
            <person name="Swayne D.E."/>
        </authorList>
    </citation>
    <scope>NUCLEOTIDE SEQUENCE [LARGE SCALE GENOMIC DNA]</scope>
    <source>
        <strain evidence="10">8</strain>
        <strain evidence="12">8(6)</strain>
        <strain evidence="9">ATCC 9175</strain>
    </source>
</reference>
<dbReference type="PROSITE" id="PS51012">
    <property type="entry name" value="ABC_TM2"/>
    <property type="match status" value="1"/>
</dbReference>
<dbReference type="Pfam" id="PF01061">
    <property type="entry name" value="ABC2_membrane"/>
    <property type="match status" value="1"/>
</dbReference>
<evidence type="ECO:0000313" key="9">
    <source>
        <dbReference type="EMBL" id="SMX82392.1"/>
    </source>
</evidence>
<dbReference type="EMBL" id="FXZI01000027">
    <property type="protein sequence ID" value="SMY05092.1"/>
    <property type="molecule type" value="Genomic_DNA"/>
</dbReference>
<feature type="domain" description="ABC transmembrane type-2" evidence="7">
    <location>
        <begin position="23"/>
        <end position="260"/>
    </location>
</feature>
<name>A0A2H1J596_BREAU</name>
<keyword evidence="6" id="KW-0813">Transport</keyword>
<dbReference type="Proteomes" id="UP000234300">
    <property type="component" value="Unassembled WGS sequence"/>
</dbReference>
<organism evidence="9 13">
    <name type="scientific">Brevibacterium aurantiacum</name>
    <dbReference type="NCBI Taxonomy" id="273384"/>
    <lineage>
        <taxon>Bacteria</taxon>
        <taxon>Bacillati</taxon>
        <taxon>Actinomycetota</taxon>
        <taxon>Actinomycetes</taxon>
        <taxon>Micrococcales</taxon>
        <taxon>Brevibacteriaceae</taxon>
        <taxon>Brevibacterium</taxon>
    </lineage>
</organism>
<keyword evidence="6" id="KW-1003">Cell membrane</keyword>
<dbReference type="InterPro" id="IPR051784">
    <property type="entry name" value="Nod_factor_ABC_transporter"/>
</dbReference>
<keyword evidence="3 6" id="KW-1133">Transmembrane helix</keyword>
<feature type="transmembrane region" description="Helical" evidence="6">
    <location>
        <begin position="167"/>
        <end position="187"/>
    </location>
</feature>
<keyword evidence="4 6" id="KW-0472">Membrane</keyword>
<accession>A0A2H1J596</accession>
<evidence type="ECO:0000313" key="10">
    <source>
        <dbReference type="EMBL" id="SMY05092.1"/>
    </source>
</evidence>
<gene>
    <name evidence="9" type="ORF">BAUR9175_02028</name>
    <name evidence="10" type="ORF">BAURA86_03941</name>
    <name evidence="8" type="ORF">CIK59_10595</name>
</gene>
<protein>
    <recommendedName>
        <fullName evidence="6">Transport permease protein</fullName>
    </recommendedName>
</protein>
<comment type="similarity">
    <text evidence="6">Belongs to the ABC-2 integral membrane protein family.</text>
</comment>
<evidence type="ECO:0000256" key="3">
    <source>
        <dbReference type="ARBA" id="ARBA00022989"/>
    </source>
</evidence>
<feature type="transmembrane region" description="Helical" evidence="6">
    <location>
        <begin position="24"/>
        <end position="45"/>
    </location>
</feature>
<dbReference type="PANTHER" id="PTHR43229:SF2">
    <property type="entry name" value="NODULATION PROTEIN J"/>
    <property type="match status" value="1"/>
</dbReference>
<feature type="transmembrane region" description="Helical" evidence="6">
    <location>
        <begin position="137"/>
        <end position="160"/>
    </location>
</feature>
<feature type="transmembrane region" description="Helical" evidence="6">
    <location>
        <begin position="231"/>
        <end position="253"/>
    </location>
</feature>
<keyword evidence="2 6" id="KW-0812">Transmembrane</keyword>
<evidence type="ECO:0000256" key="1">
    <source>
        <dbReference type="ARBA" id="ARBA00004141"/>
    </source>
</evidence>
<dbReference type="Proteomes" id="UP000234525">
    <property type="component" value="Unassembled WGS sequence"/>
</dbReference>
<feature type="transmembrane region" description="Helical" evidence="6">
    <location>
        <begin position="109"/>
        <end position="131"/>
    </location>
</feature>
<dbReference type="EMBL" id="FXZB01000012">
    <property type="protein sequence ID" value="SMX82392.1"/>
    <property type="molecule type" value="Genomic_DNA"/>
</dbReference>
<dbReference type="GO" id="GO:0140359">
    <property type="term" value="F:ABC-type transporter activity"/>
    <property type="evidence" value="ECO:0007669"/>
    <property type="project" value="InterPro"/>
</dbReference>
<dbReference type="AlphaFoldDB" id="A0A2H1J596"/>
<dbReference type="EMBL" id="NRHA01000012">
    <property type="protein sequence ID" value="PCC53710.1"/>
    <property type="molecule type" value="Genomic_DNA"/>
</dbReference>
<feature type="transmembrane region" description="Helical" evidence="6">
    <location>
        <begin position="57"/>
        <end position="80"/>
    </location>
</feature>
<evidence type="ECO:0000313" key="12">
    <source>
        <dbReference type="Proteomes" id="UP000234300"/>
    </source>
</evidence>
<evidence type="ECO:0000313" key="13">
    <source>
        <dbReference type="Proteomes" id="UP000234525"/>
    </source>
</evidence>
<evidence type="ECO:0000256" key="2">
    <source>
        <dbReference type="ARBA" id="ARBA00022692"/>
    </source>
</evidence>
<proteinExistence type="inferred from homology"/>
<evidence type="ECO:0000259" key="7">
    <source>
        <dbReference type="PROSITE" id="PS51012"/>
    </source>
</evidence>
<dbReference type="RefSeq" id="WP_096146474.1">
    <property type="nucleotide sequence ID" value="NZ_BJME01000013.1"/>
</dbReference>
<dbReference type="InterPro" id="IPR047817">
    <property type="entry name" value="ABC2_TM_bact-type"/>
</dbReference>
<dbReference type="GO" id="GO:0043190">
    <property type="term" value="C:ATP-binding cassette (ABC) transporter complex"/>
    <property type="evidence" value="ECO:0007669"/>
    <property type="project" value="InterPro"/>
</dbReference>
<dbReference type="PIRSF" id="PIRSF006648">
    <property type="entry name" value="DrrB"/>
    <property type="match status" value="1"/>
</dbReference>
<evidence type="ECO:0000256" key="4">
    <source>
        <dbReference type="ARBA" id="ARBA00023136"/>
    </source>
</evidence>
<dbReference type="PANTHER" id="PTHR43229">
    <property type="entry name" value="NODULATION PROTEIN J"/>
    <property type="match status" value="1"/>
</dbReference>
<reference evidence="13" key="3">
    <citation type="submission" date="2017-03" db="EMBL/GenBank/DDBJ databases">
        <authorList>
            <person name="Monnet C."/>
        </authorList>
    </citation>
    <scope>NUCLEOTIDE SEQUENCE [LARGE SCALE GENOMIC DNA]</scope>
    <source>
        <strain evidence="13">ATCC 9175</strain>
    </source>
</reference>
<sequence length="263" mass="28307">MTSVNTLGALTHRNILKSLRNPDIVVFATAAPVAFALLFAFVFGSAMEMNGSAYREYLLVGILAQTMLMTSTNTGIGLAMDNKQGMMDRFRSLPVRPVAVVTARANSDLVMNLIVIVLLTLVGLAMGWRIRTGPLEAAAGFGLLLLFAYALSWVSAWIGLKVRSPEVLSNVSMLILLPLAFISTAFVPTEGMPAPLRIAAEWNPVSAVVTGVRELFGNVPDAAPISNVLPLQYPVIAGVVWSLLLLLIFVPLATRSYVNSHIR</sequence>
<keyword evidence="13" id="KW-1185">Reference proteome</keyword>
<evidence type="ECO:0000313" key="8">
    <source>
        <dbReference type="EMBL" id="PCC53710.1"/>
    </source>
</evidence>
<evidence type="ECO:0000313" key="11">
    <source>
        <dbReference type="Proteomes" id="UP000217881"/>
    </source>
</evidence>
<dbReference type="InterPro" id="IPR000412">
    <property type="entry name" value="ABC_2_transport"/>
</dbReference>
<dbReference type="InterPro" id="IPR013525">
    <property type="entry name" value="ABC2_TM"/>
</dbReference>
<comment type="subcellular location">
    <subcellularLocation>
        <location evidence="6">Cell membrane</location>
        <topology evidence="6">Multi-pass membrane protein</topology>
    </subcellularLocation>
    <subcellularLocation>
        <location evidence="1">Membrane</location>
        <topology evidence="1">Multi-pass membrane protein</topology>
    </subcellularLocation>
</comment>
<keyword evidence="5" id="KW-0046">Antibiotic resistance</keyword>
<evidence type="ECO:0000256" key="6">
    <source>
        <dbReference type="RuleBase" id="RU361157"/>
    </source>
</evidence>
<dbReference type="Proteomes" id="UP000217881">
    <property type="component" value="Unassembled WGS sequence"/>
</dbReference>
<accession>A0A2A3ZPW4</accession>
<evidence type="ECO:0000256" key="5">
    <source>
        <dbReference type="ARBA" id="ARBA00023251"/>
    </source>
</evidence>